<keyword evidence="3" id="KW-1015">Disulfide bond</keyword>
<proteinExistence type="predicted"/>
<gene>
    <name evidence="6" type="ORF">M9458_046219</name>
</gene>
<dbReference type="PROSITE" id="PS51115">
    <property type="entry name" value="LAMININ_IVA"/>
    <property type="match status" value="1"/>
</dbReference>
<evidence type="ECO:0000256" key="2">
    <source>
        <dbReference type="ARBA" id="ARBA00022737"/>
    </source>
</evidence>
<feature type="non-terminal residue" evidence="6">
    <location>
        <position position="1"/>
    </location>
</feature>
<organism evidence="6 7">
    <name type="scientific">Cirrhinus mrigala</name>
    <name type="common">Mrigala</name>
    <dbReference type="NCBI Taxonomy" id="683832"/>
    <lineage>
        <taxon>Eukaryota</taxon>
        <taxon>Metazoa</taxon>
        <taxon>Chordata</taxon>
        <taxon>Craniata</taxon>
        <taxon>Vertebrata</taxon>
        <taxon>Euteleostomi</taxon>
        <taxon>Actinopterygii</taxon>
        <taxon>Neopterygii</taxon>
        <taxon>Teleostei</taxon>
        <taxon>Ostariophysi</taxon>
        <taxon>Cypriniformes</taxon>
        <taxon>Cyprinidae</taxon>
        <taxon>Labeoninae</taxon>
        <taxon>Labeonini</taxon>
        <taxon>Cirrhinus</taxon>
    </lineage>
</organism>
<keyword evidence="1" id="KW-0732">Signal</keyword>
<reference evidence="6 7" key="1">
    <citation type="submission" date="2024-05" db="EMBL/GenBank/DDBJ databases">
        <title>Genome sequencing and assembly of Indian major carp, Cirrhinus mrigala (Hamilton, 1822).</title>
        <authorList>
            <person name="Mohindra V."/>
            <person name="Chowdhury L.M."/>
            <person name="Lal K."/>
            <person name="Jena J.K."/>
        </authorList>
    </citation>
    <scope>NUCLEOTIDE SEQUENCE [LARGE SCALE GENOMIC DNA]</scope>
    <source>
        <strain evidence="6">CM1030</strain>
        <tissue evidence="6">Blood</tissue>
    </source>
</reference>
<dbReference type="Pfam" id="PF00052">
    <property type="entry name" value="Laminin_B"/>
    <property type="match status" value="1"/>
</dbReference>
<keyword evidence="4" id="KW-0325">Glycoprotein</keyword>
<feature type="non-terminal residue" evidence="6">
    <location>
        <position position="104"/>
    </location>
</feature>
<evidence type="ECO:0000256" key="4">
    <source>
        <dbReference type="ARBA" id="ARBA00023180"/>
    </source>
</evidence>
<evidence type="ECO:0000313" key="7">
    <source>
        <dbReference type="Proteomes" id="UP001529510"/>
    </source>
</evidence>
<evidence type="ECO:0000313" key="6">
    <source>
        <dbReference type="EMBL" id="KAL0158143.1"/>
    </source>
</evidence>
<evidence type="ECO:0000256" key="1">
    <source>
        <dbReference type="ARBA" id="ARBA00022729"/>
    </source>
</evidence>
<name>A0ABD0N928_CIRMR</name>
<sequence>GNDITLVARQPWRRGHGSRESQDFEIVFREEHWQRPDGMPATREHLMMVLADLDDVLIRASYHTEMRSSSISGVRMDIAVPEYTGLAQALEVEQCQCPPGYRGL</sequence>
<protein>
    <recommendedName>
        <fullName evidence="5">Laminin IV type A domain-containing protein</fullName>
    </recommendedName>
</protein>
<feature type="domain" description="Laminin IV type A" evidence="5">
    <location>
        <begin position="1"/>
        <end position="94"/>
    </location>
</feature>
<evidence type="ECO:0000259" key="5">
    <source>
        <dbReference type="PROSITE" id="PS51115"/>
    </source>
</evidence>
<keyword evidence="7" id="KW-1185">Reference proteome</keyword>
<dbReference type="EMBL" id="JAMKFB020000023">
    <property type="protein sequence ID" value="KAL0158143.1"/>
    <property type="molecule type" value="Genomic_DNA"/>
</dbReference>
<dbReference type="InterPro" id="IPR000034">
    <property type="entry name" value="Laminin_IV"/>
</dbReference>
<comment type="caution">
    <text evidence="6">The sequence shown here is derived from an EMBL/GenBank/DDBJ whole genome shotgun (WGS) entry which is preliminary data.</text>
</comment>
<accession>A0ABD0N928</accession>
<dbReference type="Proteomes" id="UP001529510">
    <property type="component" value="Unassembled WGS sequence"/>
</dbReference>
<evidence type="ECO:0000256" key="3">
    <source>
        <dbReference type="ARBA" id="ARBA00023157"/>
    </source>
</evidence>
<dbReference type="SMART" id="SM00281">
    <property type="entry name" value="LamB"/>
    <property type="match status" value="1"/>
</dbReference>
<keyword evidence="2" id="KW-0677">Repeat</keyword>
<dbReference type="AlphaFoldDB" id="A0ABD0N928"/>